<dbReference type="RefSeq" id="WP_318575541.1">
    <property type="nucleotide sequence ID" value="NZ_CAKXYP010000025.1"/>
</dbReference>
<dbReference type="Proteomes" id="UP001154015">
    <property type="component" value="Unassembled WGS sequence"/>
</dbReference>
<keyword evidence="2" id="KW-1185">Reference proteome</keyword>
<proteinExistence type="predicted"/>
<protein>
    <submittedName>
        <fullName evidence="1">Uncharacterized protein</fullName>
    </submittedName>
</protein>
<name>A0ABN8V9V1_STRGL</name>
<gene>
    <name evidence="1" type="ORF">SGL43_06630</name>
</gene>
<accession>A0ABN8V9V1</accession>
<reference evidence="1" key="1">
    <citation type="submission" date="2022-03" db="EMBL/GenBank/DDBJ databases">
        <authorList>
            <person name="Leyn A S."/>
        </authorList>
    </citation>
    <scope>NUCLEOTIDE SEQUENCE</scope>
    <source>
        <strain evidence="1">Streptomyces globisporus 4-3</strain>
    </source>
</reference>
<sequence length="278" mass="31698">MTTTRTPIQHGERRCYLRGCQRDECAEANRRYCKRYRTTVYVSGPRRVDNLQPYTSIVTRYLNHGWSYAQIANLAGCCETVPFNLHKGISKRINQKTAEQLATLPTTPPPVPGHGFVDPTGTVRRGQALYRIGHTLRGMAPELDIDPDSLSRTLNRPAAYVYGSTAAAMTDLYNRWQNTPGPSTANRNRAEARGWPDPTWWEDMGHIDDPTFDPRTVVERPMNRLELAAYRRDEIDRLNDYRIPDHEIADRLGMGITTVRSIIAELESGQRRDRKQAA</sequence>
<organism evidence="1 2">
    <name type="scientific">Streptomyces globisporus</name>
    <dbReference type="NCBI Taxonomy" id="1908"/>
    <lineage>
        <taxon>Bacteria</taxon>
        <taxon>Bacillati</taxon>
        <taxon>Actinomycetota</taxon>
        <taxon>Actinomycetes</taxon>
        <taxon>Kitasatosporales</taxon>
        <taxon>Streptomycetaceae</taxon>
        <taxon>Streptomyces</taxon>
    </lineage>
</organism>
<comment type="caution">
    <text evidence="1">The sequence shown here is derived from an EMBL/GenBank/DDBJ whole genome shotgun (WGS) entry which is preliminary data.</text>
</comment>
<evidence type="ECO:0000313" key="1">
    <source>
        <dbReference type="EMBL" id="CAH9419575.1"/>
    </source>
</evidence>
<dbReference type="EMBL" id="CAKXYP010000025">
    <property type="protein sequence ID" value="CAH9419575.1"/>
    <property type="molecule type" value="Genomic_DNA"/>
</dbReference>
<evidence type="ECO:0000313" key="2">
    <source>
        <dbReference type="Proteomes" id="UP001154015"/>
    </source>
</evidence>